<dbReference type="Proteomes" id="UP000554004">
    <property type="component" value="Unassembled WGS sequence"/>
</dbReference>
<evidence type="ECO:0000256" key="1">
    <source>
        <dbReference type="SAM" id="Phobius"/>
    </source>
</evidence>
<evidence type="ECO:0000313" key="3">
    <source>
        <dbReference type="Proteomes" id="UP000554004"/>
    </source>
</evidence>
<proteinExistence type="predicted"/>
<feature type="non-terminal residue" evidence="2">
    <location>
        <position position="1"/>
    </location>
</feature>
<protein>
    <submittedName>
        <fullName evidence="2">Uncharacterized protein</fullName>
    </submittedName>
</protein>
<gene>
    <name evidence="2" type="ORF">GX618_03940</name>
</gene>
<dbReference type="AlphaFoldDB" id="A0A847ETU0"/>
<evidence type="ECO:0000313" key="2">
    <source>
        <dbReference type="EMBL" id="NLE31393.1"/>
    </source>
</evidence>
<keyword evidence="1" id="KW-0812">Transmembrane</keyword>
<organism evidence="2 3">
    <name type="scientific">Candidatus Dojkabacteria bacterium</name>
    <dbReference type="NCBI Taxonomy" id="2099670"/>
    <lineage>
        <taxon>Bacteria</taxon>
        <taxon>Candidatus Dojkabacteria</taxon>
    </lineage>
</organism>
<feature type="transmembrane region" description="Helical" evidence="1">
    <location>
        <begin position="5"/>
        <end position="23"/>
    </location>
</feature>
<name>A0A847ETU0_9BACT</name>
<sequence>RRITAFALPVMVTAVYMFLGMGFGLWHPYWIVFLAIPIFYSIFSPVDKLLRHRRIEKGIEVDIIDSEDEDKD</sequence>
<comment type="caution">
    <text evidence="2">The sequence shown here is derived from an EMBL/GenBank/DDBJ whole genome shotgun (WGS) entry which is preliminary data.</text>
</comment>
<reference evidence="2 3" key="1">
    <citation type="journal article" date="2020" name="Biotechnol. Biofuels">
        <title>New insights from the biogas microbiome by comprehensive genome-resolved metagenomics of nearly 1600 species originating from multiple anaerobic digesters.</title>
        <authorList>
            <person name="Campanaro S."/>
            <person name="Treu L."/>
            <person name="Rodriguez-R L.M."/>
            <person name="Kovalovszki A."/>
            <person name="Ziels R.M."/>
            <person name="Maus I."/>
            <person name="Zhu X."/>
            <person name="Kougias P.G."/>
            <person name="Basile A."/>
            <person name="Luo G."/>
            <person name="Schluter A."/>
            <person name="Konstantinidis K.T."/>
            <person name="Angelidaki I."/>
        </authorList>
    </citation>
    <scope>NUCLEOTIDE SEQUENCE [LARGE SCALE GENOMIC DNA]</scope>
    <source>
        <strain evidence="2">AS06rmzACSIP_421</strain>
    </source>
</reference>
<accession>A0A847ETU0</accession>
<keyword evidence="1" id="KW-0472">Membrane</keyword>
<feature type="transmembrane region" description="Helical" evidence="1">
    <location>
        <begin position="29"/>
        <end position="46"/>
    </location>
</feature>
<dbReference type="EMBL" id="JAAZAL010000150">
    <property type="protein sequence ID" value="NLE31393.1"/>
    <property type="molecule type" value="Genomic_DNA"/>
</dbReference>
<keyword evidence="1" id="KW-1133">Transmembrane helix</keyword>